<name>A0A016QU97_9DEIO</name>
<comment type="caution">
    <text evidence="2">The sequence shown here is derived from an EMBL/GenBank/DDBJ whole genome shotgun (WGS) entry which is preliminary data.</text>
</comment>
<dbReference type="EMBL" id="JHAC01000008">
    <property type="protein sequence ID" value="EYB69374.1"/>
    <property type="molecule type" value="Genomic_DNA"/>
</dbReference>
<reference evidence="2 3" key="1">
    <citation type="submission" date="2014-03" db="EMBL/GenBank/DDBJ databases">
        <title>Draft genome sequence of Deinococcus phoenicis 1P10ME.</title>
        <authorList>
            <person name="Stepanov V.G."/>
            <person name="Vaishampayan P."/>
            <person name="Venkateswaran K."/>
            <person name="Fox G.E."/>
        </authorList>
    </citation>
    <scope>NUCLEOTIDE SEQUENCE [LARGE SCALE GENOMIC DNA]</scope>
    <source>
        <strain evidence="2 3">1P10ME</strain>
    </source>
</reference>
<evidence type="ECO:0000313" key="2">
    <source>
        <dbReference type="EMBL" id="EYB69374.1"/>
    </source>
</evidence>
<dbReference type="OrthoDB" id="66142at2"/>
<dbReference type="Proteomes" id="UP000020492">
    <property type="component" value="Unassembled WGS sequence"/>
</dbReference>
<dbReference type="RefSeq" id="WP_034353340.1">
    <property type="nucleotide sequence ID" value="NZ_JHAC01000008.1"/>
</dbReference>
<dbReference type="InterPro" id="IPR016181">
    <property type="entry name" value="Acyl_CoA_acyltransferase"/>
</dbReference>
<keyword evidence="3" id="KW-1185">Reference proteome</keyword>
<dbReference type="PATRIC" id="fig|1476583.3.peg.513"/>
<dbReference type="InterPro" id="IPR000182">
    <property type="entry name" value="GNAT_dom"/>
</dbReference>
<keyword evidence="2" id="KW-0808">Transferase</keyword>
<dbReference type="STRING" id="1476583.DEIPH_ctg008orf0101"/>
<dbReference type="eggNOG" id="COG1670">
    <property type="taxonomic scope" value="Bacteria"/>
</dbReference>
<dbReference type="AlphaFoldDB" id="A0A016QU97"/>
<proteinExistence type="predicted"/>
<protein>
    <submittedName>
        <fullName evidence="2">N-acetyltransferase GCN5</fullName>
    </submittedName>
</protein>
<evidence type="ECO:0000313" key="3">
    <source>
        <dbReference type="Proteomes" id="UP000020492"/>
    </source>
</evidence>
<dbReference type="Gene3D" id="3.40.630.30">
    <property type="match status" value="1"/>
</dbReference>
<dbReference type="PROSITE" id="PS51186">
    <property type="entry name" value="GNAT"/>
    <property type="match status" value="1"/>
</dbReference>
<accession>A0A016QU97</accession>
<dbReference type="Pfam" id="PF00583">
    <property type="entry name" value="Acetyltransf_1"/>
    <property type="match status" value="1"/>
</dbReference>
<gene>
    <name evidence="2" type="ORF">DEIPH_ctg008orf0101</name>
</gene>
<evidence type="ECO:0000259" key="1">
    <source>
        <dbReference type="PROSITE" id="PS51186"/>
    </source>
</evidence>
<feature type="domain" description="N-acetyltransferase" evidence="1">
    <location>
        <begin position="1"/>
        <end position="152"/>
    </location>
</feature>
<organism evidence="2 3">
    <name type="scientific">Deinococcus phoenicis</name>
    <dbReference type="NCBI Taxonomy" id="1476583"/>
    <lineage>
        <taxon>Bacteria</taxon>
        <taxon>Thermotogati</taxon>
        <taxon>Deinococcota</taxon>
        <taxon>Deinococci</taxon>
        <taxon>Deinococcales</taxon>
        <taxon>Deinococcaceae</taxon>
        <taxon>Deinococcus</taxon>
    </lineage>
</organism>
<dbReference type="SUPFAM" id="SSF55729">
    <property type="entry name" value="Acyl-CoA N-acyltransferases (Nat)"/>
    <property type="match status" value="1"/>
</dbReference>
<sequence>MNVTPLALHHAPLLHTLYAAAPGYFELLGTRVPSLSEVERDVEIALLDPRRRLELLFGPAGDLIGSLDCKRDYPEPGDLTINLLLIREDRQSQGLGRQAVRELEARVPPGTTRILASVLGDNPRGARFWERLGYTFALDARPVMTWYAKPVVAPPVQAGRKTLSLASD</sequence>
<dbReference type="CDD" id="cd04301">
    <property type="entry name" value="NAT_SF"/>
    <property type="match status" value="1"/>
</dbReference>
<dbReference type="GO" id="GO:0016747">
    <property type="term" value="F:acyltransferase activity, transferring groups other than amino-acyl groups"/>
    <property type="evidence" value="ECO:0007669"/>
    <property type="project" value="InterPro"/>
</dbReference>